<keyword evidence="3" id="KW-1185">Reference proteome</keyword>
<keyword evidence="1" id="KW-0472">Membrane</keyword>
<dbReference type="EMBL" id="CP137641">
    <property type="protein sequence ID" value="WOX56378.1"/>
    <property type="molecule type" value="Genomic_DNA"/>
</dbReference>
<organism evidence="2 3">
    <name type="scientific">Methanoculleus palmolei</name>
    <dbReference type="NCBI Taxonomy" id="72612"/>
    <lineage>
        <taxon>Archaea</taxon>
        <taxon>Methanobacteriati</taxon>
        <taxon>Methanobacteriota</taxon>
        <taxon>Stenosarchaea group</taxon>
        <taxon>Methanomicrobia</taxon>
        <taxon>Methanomicrobiales</taxon>
        <taxon>Methanomicrobiaceae</taxon>
        <taxon>Methanoculleus</taxon>
    </lineage>
</organism>
<evidence type="ECO:0008006" key="4">
    <source>
        <dbReference type="Google" id="ProtNLM"/>
    </source>
</evidence>
<name>A0ABD8AA39_9EURY</name>
<accession>A0ABD8AA39</accession>
<keyword evidence="1" id="KW-1133">Transmembrane helix</keyword>
<evidence type="ECO:0000313" key="2">
    <source>
        <dbReference type="EMBL" id="WOX56378.1"/>
    </source>
</evidence>
<feature type="transmembrane region" description="Helical" evidence="1">
    <location>
        <begin position="69"/>
        <end position="94"/>
    </location>
</feature>
<feature type="transmembrane region" description="Helical" evidence="1">
    <location>
        <begin position="115"/>
        <end position="145"/>
    </location>
</feature>
<dbReference type="Proteomes" id="UP001626603">
    <property type="component" value="Chromosome"/>
</dbReference>
<gene>
    <name evidence="2" type="ORF">R6Y95_03340</name>
</gene>
<evidence type="ECO:0000313" key="3">
    <source>
        <dbReference type="Proteomes" id="UP001626603"/>
    </source>
</evidence>
<protein>
    <recommendedName>
        <fullName evidence="4">Small multi-drug export</fullName>
    </recommendedName>
</protein>
<proteinExistence type="predicted"/>
<keyword evidence="1" id="KW-0812">Transmembrane</keyword>
<sequence>MFLSVVFTWFRYAAKAVATGFIFTTLLPLIFGLTLGIPTAQVLGLIASTVILQANAAFVGVGMGIHPAAILTIMTLVEVGAVLALYFVCDAFAFQSARVGNLLKRTEEKMKGVPLLARYGAVTLLILPVVPPFGLYSSVVIGWVLQWDRRLSFVFITIGWIGVATFLIFIALGFVSVFV</sequence>
<reference evidence="2 3" key="1">
    <citation type="submission" date="2023-10" db="EMBL/GenBank/DDBJ databases">
        <title>The complete genome sequence of Methanoculleus palmolei DSM 4273.</title>
        <authorList>
            <person name="Lai S.-J."/>
            <person name="You Y.-T."/>
            <person name="Chen S.-C."/>
        </authorList>
    </citation>
    <scope>NUCLEOTIDE SEQUENCE [LARGE SCALE GENOMIC DNA]</scope>
    <source>
        <strain evidence="2 3">DSM 4273</strain>
    </source>
</reference>
<feature type="transmembrane region" description="Helical" evidence="1">
    <location>
        <begin position="12"/>
        <end position="35"/>
    </location>
</feature>
<feature type="transmembrane region" description="Helical" evidence="1">
    <location>
        <begin position="151"/>
        <end position="178"/>
    </location>
</feature>
<feature type="transmembrane region" description="Helical" evidence="1">
    <location>
        <begin position="42"/>
        <end position="63"/>
    </location>
</feature>
<evidence type="ECO:0000256" key="1">
    <source>
        <dbReference type="SAM" id="Phobius"/>
    </source>
</evidence>
<dbReference type="AlphaFoldDB" id="A0ABD8AA39"/>